<feature type="signal peptide" evidence="7">
    <location>
        <begin position="1"/>
        <end position="25"/>
    </location>
</feature>
<dbReference type="STRING" id="589865.DaAHT2_0778"/>
<dbReference type="AlphaFoldDB" id="D6Z1Q7"/>
<dbReference type="InterPro" id="IPR000297">
    <property type="entry name" value="PPIase_PpiC"/>
</dbReference>
<name>D6Z1Q7_DESAT</name>
<keyword evidence="10" id="KW-1185">Reference proteome</keyword>
<dbReference type="EC" id="5.2.1.8" evidence="2"/>
<evidence type="ECO:0000313" key="9">
    <source>
        <dbReference type="EMBL" id="ADH85482.1"/>
    </source>
</evidence>
<dbReference type="InterPro" id="IPR050245">
    <property type="entry name" value="PrsA_foldase"/>
</dbReference>
<dbReference type="SUPFAM" id="SSF54534">
    <property type="entry name" value="FKBP-like"/>
    <property type="match status" value="1"/>
</dbReference>
<dbReference type="InterPro" id="IPR046357">
    <property type="entry name" value="PPIase_dom_sf"/>
</dbReference>
<dbReference type="KEGG" id="dak:DaAHT2_0778"/>
<comment type="catalytic activity">
    <reaction evidence="1">
        <text>[protein]-peptidylproline (omega=180) = [protein]-peptidylproline (omega=0)</text>
        <dbReference type="Rhea" id="RHEA:16237"/>
        <dbReference type="Rhea" id="RHEA-COMP:10747"/>
        <dbReference type="Rhea" id="RHEA-COMP:10748"/>
        <dbReference type="ChEBI" id="CHEBI:83833"/>
        <dbReference type="ChEBI" id="CHEBI:83834"/>
        <dbReference type="EC" id="5.2.1.8"/>
    </reaction>
</comment>
<dbReference type="PROSITE" id="PS50198">
    <property type="entry name" value="PPIC_PPIASE_2"/>
    <property type="match status" value="1"/>
</dbReference>
<evidence type="ECO:0000256" key="7">
    <source>
        <dbReference type="SAM" id="SignalP"/>
    </source>
</evidence>
<evidence type="ECO:0000256" key="1">
    <source>
        <dbReference type="ARBA" id="ARBA00000971"/>
    </source>
</evidence>
<evidence type="ECO:0000256" key="3">
    <source>
        <dbReference type="ARBA" id="ARBA00022729"/>
    </source>
</evidence>
<evidence type="ECO:0000256" key="6">
    <source>
        <dbReference type="PROSITE-ProRule" id="PRU00278"/>
    </source>
</evidence>
<dbReference type="PANTHER" id="PTHR47245">
    <property type="entry name" value="PEPTIDYLPROLYL ISOMERASE"/>
    <property type="match status" value="1"/>
</dbReference>
<dbReference type="OrthoDB" id="9812372at2"/>
<dbReference type="Proteomes" id="UP000001508">
    <property type="component" value="Chromosome"/>
</dbReference>
<proteinExistence type="predicted"/>
<evidence type="ECO:0000256" key="2">
    <source>
        <dbReference type="ARBA" id="ARBA00013194"/>
    </source>
</evidence>
<dbReference type="PANTHER" id="PTHR47245:SF1">
    <property type="entry name" value="FOLDASE PROTEIN PRSA"/>
    <property type="match status" value="1"/>
</dbReference>
<reference evidence="10" key="1">
    <citation type="submission" date="2010-02" db="EMBL/GenBank/DDBJ databases">
        <title>Complete sequence of Desulfurivibrio alkaliphilus AHT2.</title>
        <authorList>
            <consortium name="US DOE Joint Genome Institute"/>
            <person name="Pitluck S."/>
            <person name="Chertkov O."/>
            <person name="Detter J.C."/>
            <person name="Han C."/>
            <person name="Tapia R."/>
            <person name="Larimer F."/>
            <person name="Land M."/>
            <person name="Hauser L."/>
            <person name="Kyrpides N."/>
            <person name="Mikhailova N."/>
            <person name="Sorokin D.Y."/>
            <person name="Muyzer G."/>
            <person name="Woyke T."/>
        </authorList>
    </citation>
    <scope>NUCLEOTIDE SEQUENCE [LARGE SCALE GENOMIC DNA]</scope>
    <source>
        <strain evidence="10">DSM 19089 / UNIQEM U267 / AHT2</strain>
    </source>
</reference>
<protein>
    <recommendedName>
        <fullName evidence="2">peptidylprolyl isomerase</fullName>
        <ecNumber evidence="2">5.2.1.8</ecNumber>
    </recommendedName>
</protein>
<dbReference type="InterPro" id="IPR023058">
    <property type="entry name" value="PPIase_PpiC_CS"/>
</dbReference>
<evidence type="ECO:0000256" key="4">
    <source>
        <dbReference type="ARBA" id="ARBA00023110"/>
    </source>
</evidence>
<evidence type="ECO:0000256" key="5">
    <source>
        <dbReference type="ARBA" id="ARBA00023235"/>
    </source>
</evidence>
<organism evidence="9 10">
    <name type="scientific">Desulfurivibrio alkaliphilus (strain DSM 19089 / UNIQEM U267 / AHT2)</name>
    <dbReference type="NCBI Taxonomy" id="589865"/>
    <lineage>
        <taxon>Bacteria</taxon>
        <taxon>Pseudomonadati</taxon>
        <taxon>Thermodesulfobacteriota</taxon>
        <taxon>Desulfobulbia</taxon>
        <taxon>Desulfobulbales</taxon>
        <taxon>Desulfobulbaceae</taxon>
        <taxon>Desulfurivibrio</taxon>
    </lineage>
</organism>
<evidence type="ECO:0000313" key="10">
    <source>
        <dbReference type="Proteomes" id="UP000001508"/>
    </source>
</evidence>
<dbReference type="eggNOG" id="COG0760">
    <property type="taxonomic scope" value="Bacteria"/>
</dbReference>
<dbReference type="PROSITE" id="PS01096">
    <property type="entry name" value="PPIC_PPIASE_1"/>
    <property type="match status" value="1"/>
</dbReference>
<keyword evidence="3 7" id="KW-0732">Signal</keyword>
<feature type="domain" description="PpiC" evidence="8">
    <location>
        <begin position="143"/>
        <end position="234"/>
    </location>
</feature>
<dbReference type="Pfam" id="PF00639">
    <property type="entry name" value="Rotamase"/>
    <property type="match status" value="1"/>
</dbReference>
<gene>
    <name evidence="9" type="ordered locus">DaAHT2_0778</name>
</gene>
<sequence>MRYAKKTAMMFAISMCMISGGAAQAGSASDPGDYVAKINGTTLTMEEVKTEMELRPEAVQGFLQQHGGAAHFVDSLVTKEILYQEALKHDLDQLPRLQELVRDFRKTTLASLLVEKKLSDKIELNDEVLQRYLHENAEEFTVKTAVQVSKIVVETPEKAREVQARLAASDDFAVVAQQFSRHEESAANGGDLGFVGRQALPSDLAHHAFNVLRQGEISAPIVQSGGIYFLKVSDYRGDLPEFDKIRQLLTQQVAPHLRQNAFEQYLAELKEEYQIEINQEALRGLTTSLGQGPAAHPLPADGELP</sequence>
<dbReference type="GO" id="GO:0003755">
    <property type="term" value="F:peptidyl-prolyl cis-trans isomerase activity"/>
    <property type="evidence" value="ECO:0007669"/>
    <property type="project" value="UniProtKB-KW"/>
</dbReference>
<dbReference type="EMBL" id="CP001940">
    <property type="protein sequence ID" value="ADH85482.1"/>
    <property type="molecule type" value="Genomic_DNA"/>
</dbReference>
<accession>D6Z1Q7</accession>
<dbReference type="HOGENOM" id="CLU_034646_3_0_7"/>
<feature type="chain" id="PRO_5007913244" description="peptidylprolyl isomerase" evidence="7">
    <location>
        <begin position="26"/>
        <end position="305"/>
    </location>
</feature>
<dbReference type="RefSeq" id="WP_013163012.1">
    <property type="nucleotide sequence ID" value="NC_014216.1"/>
</dbReference>
<keyword evidence="4 6" id="KW-0697">Rotamase</keyword>
<dbReference type="Gene3D" id="3.10.50.40">
    <property type="match status" value="1"/>
</dbReference>
<keyword evidence="5 6" id="KW-0413">Isomerase</keyword>
<dbReference type="InterPro" id="IPR027304">
    <property type="entry name" value="Trigger_fact/SurA_dom_sf"/>
</dbReference>
<dbReference type="InParanoid" id="D6Z1Q7"/>
<evidence type="ECO:0000259" key="8">
    <source>
        <dbReference type="PROSITE" id="PS50198"/>
    </source>
</evidence>
<dbReference type="SUPFAM" id="SSF109998">
    <property type="entry name" value="Triger factor/SurA peptide-binding domain-like"/>
    <property type="match status" value="1"/>
</dbReference>